<dbReference type="NCBIfam" id="TIGR03299">
    <property type="entry name" value="LGT_TIGR03299"/>
    <property type="match status" value="1"/>
</dbReference>
<reference evidence="1" key="1">
    <citation type="submission" date="2023-03" db="EMBL/GenBank/DDBJ databases">
        <authorList>
            <person name="Aguilar E."/>
            <person name="Antigua R."/>
            <person name="Antonino C."/>
            <person name="Bisram R."/>
            <person name="Chen J."/>
            <person name="Davilmar B."/>
            <person name="Del R.K."/>
            <person name="Germosen J."/>
            <person name="Hernandez J."/>
            <person name="Kelloggs L."/>
            <person name="Lema C."/>
            <person name="Li J."/>
            <person name="Melendez A."/>
            <person name="Mohammed I."/>
            <person name="Ryan A."/>
            <person name="Singh S."/>
            <person name="Tariq H."/>
            <person name="Golebiewska U.P."/>
            <person name="Russell D.A."/>
            <person name="Jacobs-Sera D."/>
            <person name="Hatfull G.F."/>
        </authorList>
    </citation>
    <scope>NUCLEOTIDE SEQUENCE</scope>
</reference>
<proteinExistence type="predicted"/>
<evidence type="ECO:0000313" key="2">
    <source>
        <dbReference type="Proteomes" id="UP001242841"/>
    </source>
</evidence>
<name>A0AAF0GK65_9CAUD</name>
<evidence type="ECO:0000313" key="1">
    <source>
        <dbReference type="EMBL" id="WGH21990.1"/>
    </source>
</evidence>
<dbReference type="Proteomes" id="UP001242841">
    <property type="component" value="Segment"/>
</dbReference>
<evidence type="ECO:0008006" key="3">
    <source>
        <dbReference type="Google" id="ProtNLM"/>
    </source>
</evidence>
<keyword evidence="2" id="KW-1185">Reference proteome</keyword>
<organism evidence="1 2">
    <name type="scientific">Rhodococcus phage Trogglehumper</name>
    <dbReference type="NCBI Taxonomy" id="3038381"/>
    <lineage>
        <taxon>Viruses</taxon>
        <taxon>Duplodnaviria</taxon>
        <taxon>Heunggongvirae</taxon>
        <taxon>Uroviricota</taxon>
        <taxon>Caudoviricetes</taxon>
        <taxon>Caudoviricetes incertae sedis</taxon>
        <taxon>Trogglehumpervirus</taxon>
        <taxon>Trogglehumpervirus trogglehumper</taxon>
    </lineage>
</organism>
<protein>
    <recommendedName>
        <fullName evidence="3">DUF932 domain-containing protein</fullName>
    </recommendedName>
</protein>
<accession>A0AAF0GK65</accession>
<dbReference type="InterPro" id="IPR017686">
    <property type="entry name" value="Phg/plasmid-like_prot"/>
</dbReference>
<sequence>MSKETTQWLNTNTLIGMTDERGTAWHWRAEEQGAESNHYAGAIPVGDVERRLFHWDAIKVPVQAVIPADYETMTGLNEDGEPVRTLTIPNQMAVMHPTTGKVFKIFTDGYTIHQYREWLIGSVSNLLGDALVITSAGLLRSGGQAWVEVSIPETLHDDRTGFKYRPNLLAATSLDGTMSTTYGRTITATVCDNTMSAALGEMGAQKVKIRHSKYSGLRIGEAREAMSLVHETAEQFEESLRELSSVTVTDAQFFRFLDEWAPRVDKKGDALEGAALTKATTKRDELVDMYRHDMRCAPWAGTKFGVVQSVNTWTQHKGLVRGASRTERNQEAAVKGEFDKIDGATLATIEKVLASV</sequence>
<gene>
    <name evidence="1" type="primary">109</name>
    <name evidence="1" type="ORF">SEA_TROGGLEHUMPER_109</name>
</gene>
<dbReference type="EMBL" id="OQ709222">
    <property type="protein sequence ID" value="WGH21990.1"/>
    <property type="molecule type" value="Genomic_DNA"/>
</dbReference>
<dbReference type="InterPro" id="IPR026325">
    <property type="entry name" value="DUF932"/>
</dbReference>
<dbReference type="Pfam" id="PF06067">
    <property type="entry name" value="DUF932"/>
    <property type="match status" value="1"/>
</dbReference>